<dbReference type="Pfam" id="PF01750">
    <property type="entry name" value="HycI"/>
    <property type="match status" value="1"/>
</dbReference>
<evidence type="ECO:0000256" key="3">
    <source>
        <dbReference type="ARBA" id="ARBA00022750"/>
    </source>
</evidence>
<evidence type="ECO:0000256" key="2">
    <source>
        <dbReference type="ARBA" id="ARBA00022670"/>
    </source>
</evidence>
<dbReference type="CDD" id="cd06062">
    <property type="entry name" value="H2MP_MemB-H2up"/>
    <property type="match status" value="1"/>
</dbReference>
<accession>A0A7C3GED1</accession>
<dbReference type="GO" id="GO:0004190">
    <property type="term" value="F:aspartic-type endopeptidase activity"/>
    <property type="evidence" value="ECO:0007669"/>
    <property type="project" value="UniProtKB-KW"/>
</dbReference>
<gene>
    <name evidence="5" type="ORF">ENJ40_06855</name>
</gene>
<keyword evidence="4" id="KW-0378">Hydrolase</keyword>
<dbReference type="Proteomes" id="UP000886043">
    <property type="component" value="Unassembled WGS sequence"/>
</dbReference>
<evidence type="ECO:0000256" key="1">
    <source>
        <dbReference type="ARBA" id="ARBA00006814"/>
    </source>
</evidence>
<evidence type="ECO:0000256" key="4">
    <source>
        <dbReference type="ARBA" id="ARBA00022801"/>
    </source>
</evidence>
<proteinExistence type="inferred from homology"/>
<dbReference type="PANTHER" id="PTHR30302:SF1">
    <property type="entry name" value="HYDROGENASE 2 MATURATION PROTEASE"/>
    <property type="match status" value="1"/>
</dbReference>
<dbReference type="SUPFAM" id="SSF53163">
    <property type="entry name" value="HybD-like"/>
    <property type="match status" value="1"/>
</dbReference>
<protein>
    <submittedName>
        <fullName evidence="5">Hydrogenase maturation protease</fullName>
    </submittedName>
</protein>
<dbReference type="PRINTS" id="PR00446">
    <property type="entry name" value="HYDRGNUPTAKE"/>
</dbReference>
<comment type="caution">
    <text evidence="5">The sequence shown here is derived from an EMBL/GenBank/DDBJ whole genome shotgun (WGS) entry which is preliminary data.</text>
</comment>
<dbReference type="InterPro" id="IPR000671">
    <property type="entry name" value="Peptidase_A31"/>
</dbReference>
<organism evidence="5">
    <name type="scientific">Thermosulfurimonas dismutans</name>
    <dbReference type="NCBI Taxonomy" id="999894"/>
    <lineage>
        <taxon>Bacteria</taxon>
        <taxon>Pseudomonadati</taxon>
        <taxon>Thermodesulfobacteriota</taxon>
        <taxon>Thermodesulfobacteria</taxon>
        <taxon>Thermodesulfobacteriales</taxon>
        <taxon>Thermodesulfobacteriaceae</taxon>
        <taxon>Thermosulfurimonas</taxon>
    </lineage>
</organism>
<reference evidence="5" key="1">
    <citation type="journal article" date="2020" name="mSystems">
        <title>Genome- and Community-Level Interaction Insights into Carbon Utilization and Element Cycling Functions of Hydrothermarchaeota in Hydrothermal Sediment.</title>
        <authorList>
            <person name="Zhou Z."/>
            <person name="Liu Y."/>
            <person name="Xu W."/>
            <person name="Pan J."/>
            <person name="Luo Z.H."/>
            <person name="Li M."/>
        </authorList>
    </citation>
    <scope>NUCLEOTIDE SEQUENCE [LARGE SCALE GENOMIC DNA]</scope>
    <source>
        <strain evidence="5">HyVt-483</strain>
    </source>
</reference>
<keyword evidence="2 5" id="KW-0645">Protease</keyword>
<dbReference type="NCBIfam" id="TIGR00072">
    <property type="entry name" value="hydrog_prot"/>
    <property type="match status" value="1"/>
</dbReference>
<dbReference type="InterPro" id="IPR023430">
    <property type="entry name" value="Pept_HybD-like_dom_sf"/>
</dbReference>
<sequence length="163" mass="18080">MRVLILGVGNLLLRDEGFGIHVIRELERCYEIPPEVEVVDGGCAGFSLLDYLREKDLALLVDIVADSAPPGTLQIFEDEDLSRFAAVKTLSPHEVSLIEALKFAEFSGLKPSRVRILAAVPEEISPGLELSPSLKKALPRALSWLEEELASVNIYLRRRRKCA</sequence>
<dbReference type="AlphaFoldDB" id="A0A7C3GED1"/>
<dbReference type="Gene3D" id="3.40.50.1450">
    <property type="entry name" value="HybD-like"/>
    <property type="match status" value="1"/>
</dbReference>
<dbReference type="PANTHER" id="PTHR30302">
    <property type="entry name" value="HYDROGENASE 1 MATURATION PROTEASE"/>
    <property type="match status" value="1"/>
</dbReference>
<dbReference type="GO" id="GO:0016485">
    <property type="term" value="P:protein processing"/>
    <property type="evidence" value="ECO:0007669"/>
    <property type="project" value="TreeGrafter"/>
</dbReference>
<name>A0A7C3GED1_9BACT</name>
<dbReference type="EMBL" id="DRMH01000087">
    <property type="protein sequence ID" value="HFC98157.1"/>
    <property type="molecule type" value="Genomic_DNA"/>
</dbReference>
<evidence type="ECO:0000313" key="5">
    <source>
        <dbReference type="EMBL" id="HFC98157.1"/>
    </source>
</evidence>
<dbReference type="GO" id="GO:0008047">
    <property type="term" value="F:enzyme activator activity"/>
    <property type="evidence" value="ECO:0007669"/>
    <property type="project" value="InterPro"/>
</dbReference>
<keyword evidence="3" id="KW-0064">Aspartyl protease</keyword>
<comment type="similarity">
    <text evidence="1">Belongs to the peptidase A31 family.</text>
</comment>